<sequence length="132" mass="14835">CGEQFDAGLISKLTYFNVIYIFTDNHSCFLFFIPSFKMPGQKTPPHHMCLVSTGIRDTFKYINTVMSALVFIIGIVGNSALLRIIYENKSGPNILIASCFGGHAAYRDRLSNQRLQGELFAIWCTVTVYPDI</sequence>
<name>A0A8C7G8L7_ONCKI</name>
<accession>A0A8C7G8L7</accession>
<dbReference type="GeneTree" id="ENSGT00940000176176"/>
<evidence type="ECO:0000313" key="2">
    <source>
        <dbReference type="Ensembl" id="ENSOKIP00005039587.1"/>
    </source>
</evidence>
<dbReference type="PANTHER" id="PTHR46099:SF3">
    <property type="entry name" value="ENDOTHELIN RECEPTOR TYPE B"/>
    <property type="match status" value="1"/>
</dbReference>
<dbReference type="AlphaFoldDB" id="A0A8C7G8L7"/>
<dbReference type="GO" id="GO:0042310">
    <property type="term" value="P:vasoconstriction"/>
    <property type="evidence" value="ECO:0007669"/>
    <property type="project" value="TreeGrafter"/>
</dbReference>
<keyword evidence="1" id="KW-0812">Transmembrane</keyword>
<keyword evidence="3" id="KW-1185">Reference proteome</keyword>
<organism evidence="2 3">
    <name type="scientific">Oncorhynchus kisutch</name>
    <name type="common">Coho salmon</name>
    <name type="synonym">Salmo kisutch</name>
    <dbReference type="NCBI Taxonomy" id="8019"/>
    <lineage>
        <taxon>Eukaryota</taxon>
        <taxon>Metazoa</taxon>
        <taxon>Chordata</taxon>
        <taxon>Craniata</taxon>
        <taxon>Vertebrata</taxon>
        <taxon>Euteleostomi</taxon>
        <taxon>Actinopterygii</taxon>
        <taxon>Neopterygii</taxon>
        <taxon>Teleostei</taxon>
        <taxon>Protacanthopterygii</taxon>
        <taxon>Salmoniformes</taxon>
        <taxon>Salmonidae</taxon>
        <taxon>Salmoninae</taxon>
        <taxon>Oncorhynchus</taxon>
    </lineage>
</organism>
<dbReference type="GO" id="GO:0048066">
    <property type="term" value="P:developmental pigmentation"/>
    <property type="evidence" value="ECO:0007669"/>
    <property type="project" value="TreeGrafter"/>
</dbReference>
<proteinExistence type="predicted"/>
<dbReference type="Proteomes" id="UP000694557">
    <property type="component" value="Unassembled WGS sequence"/>
</dbReference>
<dbReference type="GO" id="GO:0004962">
    <property type="term" value="F:endothelin receptor activity"/>
    <property type="evidence" value="ECO:0007669"/>
    <property type="project" value="TreeGrafter"/>
</dbReference>
<reference evidence="2" key="1">
    <citation type="submission" date="2025-08" db="UniProtKB">
        <authorList>
            <consortium name="Ensembl"/>
        </authorList>
    </citation>
    <scope>IDENTIFICATION</scope>
</reference>
<reference evidence="2" key="2">
    <citation type="submission" date="2025-09" db="UniProtKB">
        <authorList>
            <consortium name="Ensembl"/>
        </authorList>
    </citation>
    <scope>IDENTIFICATION</scope>
</reference>
<dbReference type="InterPro" id="IPR051193">
    <property type="entry name" value="GPCR_endothelin_rcpt"/>
</dbReference>
<protein>
    <submittedName>
        <fullName evidence="2">Uncharacterized protein</fullName>
    </submittedName>
</protein>
<evidence type="ECO:0000313" key="3">
    <source>
        <dbReference type="Proteomes" id="UP000694557"/>
    </source>
</evidence>
<keyword evidence="1" id="KW-1133">Transmembrane helix</keyword>
<dbReference type="GO" id="GO:0005886">
    <property type="term" value="C:plasma membrane"/>
    <property type="evidence" value="ECO:0007669"/>
    <property type="project" value="TreeGrafter"/>
</dbReference>
<keyword evidence="1" id="KW-0472">Membrane</keyword>
<feature type="transmembrane region" description="Helical" evidence="1">
    <location>
        <begin position="65"/>
        <end position="86"/>
    </location>
</feature>
<dbReference type="PANTHER" id="PTHR46099">
    <property type="entry name" value="G_PROTEIN_RECEP_F1_2 DOMAIN-CONTAINING PROTEIN"/>
    <property type="match status" value="1"/>
</dbReference>
<evidence type="ECO:0000256" key="1">
    <source>
        <dbReference type="SAM" id="Phobius"/>
    </source>
</evidence>
<dbReference type="Ensembl" id="ENSOKIT00005041764.1">
    <property type="protein sequence ID" value="ENSOKIP00005039587.1"/>
    <property type="gene ID" value="ENSOKIG00005016809.1"/>
</dbReference>